<dbReference type="AlphaFoldDB" id="A0A9D4H3W9"/>
<keyword evidence="2" id="KW-1185">Reference proteome</keyword>
<comment type="caution">
    <text evidence="1">The sequence shown here is derived from an EMBL/GenBank/DDBJ whole genome shotgun (WGS) entry which is preliminary data.</text>
</comment>
<sequence>MLHQLQWPTLQERRAQMKVVMMYLIVHNLVDVPTTYLIPISSARGHETCYLVPFARTESYQKSFFPDTIRL</sequence>
<reference evidence="1" key="2">
    <citation type="submission" date="2020-11" db="EMBL/GenBank/DDBJ databases">
        <authorList>
            <person name="McCartney M.A."/>
            <person name="Auch B."/>
            <person name="Kono T."/>
            <person name="Mallez S."/>
            <person name="Becker A."/>
            <person name="Gohl D.M."/>
            <person name="Silverstein K.A.T."/>
            <person name="Koren S."/>
            <person name="Bechman K.B."/>
            <person name="Herman A."/>
            <person name="Abrahante J.E."/>
            <person name="Garbe J."/>
        </authorList>
    </citation>
    <scope>NUCLEOTIDE SEQUENCE</scope>
    <source>
        <strain evidence="1">Duluth1</strain>
        <tissue evidence="1">Whole animal</tissue>
    </source>
</reference>
<dbReference type="EMBL" id="JAIWYP010000005">
    <property type="protein sequence ID" value="KAH3824882.1"/>
    <property type="molecule type" value="Genomic_DNA"/>
</dbReference>
<reference evidence="1" key="1">
    <citation type="journal article" date="2019" name="bioRxiv">
        <title>The Genome of the Zebra Mussel, Dreissena polymorpha: A Resource for Invasive Species Research.</title>
        <authorList>
            <person name="McCartney M.A."/>
            <person name="Auch B."/>
            <person name="Kono T."/>
            <person name="Mallez S."/>
            <person name="Zhang Y."/>
            <person name="Obille A."/>
            <person name="Becker A."/>
            <person name="Abrahante J.E."/>
            <person name="Garbe J."/>
            <person name="Badalamenti J.P."/>
            <person name="Herman A."/>
            <person name="Mangelson H."/>
            <person name="Liachko I."/>
            <person name="Sullivan S."/>
            <person name="Sone E.D."/>
            <person name="Koren S."/>
            <person name="Silverstein K.A.T."/>
            <person name="Beckman K.B."/>
            <person name="Gohl D.M."/>
        </authorList>
    </citation>
    <scope>NUCLEOTIDE SEQUENCE</scope>
    <source>
        <strain evidence="1">Duluth1</strain>
        <tissue evidence="1">Whole animal</tissue>
    </source>
</reference>
<proteinExistence type="predicted"/>
<protein>
    <submittedName>
        <fullName evidence="1">Uncharacterized protein</fullName>
    </submittedName>
</protein>
<dbReference type="Proteomes" id="UP000828390">
    <property type="component" value="Unassembled WGS sequence"/>
</dbReference>
<evidence type="ECO:0000313" key="1">
    <source>
        <dbReference type="EMBL" id="KAH3824882.1"/>
    </source>
</evidence>
<evidence type="ECO:0000313" key="2">
    <source>
        <dbReference type="Proteomes" id="UP000828390"/>
    </source>
</evidence>
<accession>A0A9D4H3W9</accession>
<gene>
    <name evidence="1" type="ORF">DPMN_126737</name>
</gene>
<organism evidence="1 2">
    <name type="scientific">Dreissena polymorpha</name>
    <name type="common">Zebra mussel</name>
    <name type="synonym">Mytilus polymorpha</name>
    <dbReference type="NCBI Taxonomy" id="45954"/>
    <lineage>
        <taxon>Eukaryota</taxon>
        <taxon>Metazoa</taxon>
        <taxon>Spiralia</taxon>
        <taxon>Lophotrochozoa</taxon>
        <taxon>Mollusca</taxon>
        <taxon>Bivalvia</taxon>
        <taxon>Autobranchia</taxon>
        <taxon>Heteroconchia</taxon>
        <taxon>Euheterodonta</taxon>
        <taxon>Imparidentia</taxon>
        <taxon>Neoheterodontei</taxon>
        <taxon>Myida</taxon>
        <taxon>Dreissenoidea</taxon>
        <taxon>Dreissenidae</taxon>
        <taxon>Dreissena</taxon>
    </lineage>
</organism>
<name>A0A9D4H3W9_DREPO</name>